<name>A0A7T7S2I5_9ACTO</name>
<gene>
    <name evidence="2" type="ORF">JG540_01815</name>
</gene>
<dbReference type="RefSeq" id="WP_200276403.1">
    <property type="nucleotide sequence ID" value="NZ_CP066802.1"/>
</dbReference>
<accession>A0A7T7S2I5</accession>
<evidence type="ECO:0000256" key="1">
    <source>
        <dbReference type="SAM" id="MobiDB-lite"/>
    </source>
</evidence>
<evidence type="ECO:0000313" key="3">
    <source>
        <dbReference type="Proteomes" id="UP000595895"/>
    </source>
</evidence>
<dbReference type="EMBL" id="CP066802">
    <property type="protein sequence ID" value="QQM67647.1"/>
    <property type="molecule type" value="Genomic_DNA"/>
</dbReference>
<protein>
    <submittedName>
        <fullName evidence="2">Uncharacterized protein</fullName>
    </submittedName>
</protein>
<feature type="compositionally biased region" description="Basic and acidic residues" evidence="1">
    <location>
        <begin position="175"/>
        <end position="186"/>
    </location>
</feature>
<feature type="region of interest" description="Disordered" evidence="1">
    <location>
        <begin position="43"/>
        <end position="68"/>
    </location>
</feature>
<feature type="region of interest" description="Disordered" evidence="1">
    <location>
        <begin position="166"/>
        <end position="191"/>
    </location>
</feature>
<proteinExistence type="predicted"/>
<keyword evidence="3" id="KW-1185">Reference proteome</keyword>
<dbReference type="Gene3D" id="3.30.70.270">
    <property type="match status" value="1"/>
</dbReference>
<feature type="region of interest" description="Disordered" evidence="1">
    <location>
        <begin position="655"/>
        <end position="676"/>
    </location>
</feature>
<reference evidence="2 3" key="1">
    <citation type="submission" date="2020-12" db="EMBL/GenBank/DDBJ databases">
        <authorList>
            <person name="Zhou J."/>
        </authorList>
    </citation>
    <scope>NUCLEOTIDE SEQUENCE [LARGE SCALE GENOMIC DNA]</scope>
    <source>
        <strain evidence="2 3">CCUG 61299</strain>
    </source>
</reference>
<feature type="region of interest" description="Disordered" evidence="1">
    <location>
        <begin position="513"/>
        <end position="552"/>
    </location>
</feature>
<evidence type="ECO:0000313" key="2">
    <source>
        <dbReference type="EMBL" id="QQM67647.1"/>
    </source>
</evidence>
<dbReference type="Proteomes" id="UP000595895">
    <property type="component" value="Chromosome"/>
</dbReference>
<dbReference type="InterPro" id="IPR043128">
    <property type="entry name" value="Rev_trsase/Diguanyl_cyclase"/>
</dbReference>
<feature type="compositionally biased region" description="Polar residues" evidence="1">
    <location>
        <begin position="662"/>
        <end position="676"/>
    </location>
</feature>
<sequence>MLETNGNQRYIFSSPRLRENIGASAQLSRLKDWVTTAVRSCGADKGWPEERPELCPTGSAADKADSSTPASLLTRQWVSRSSGKVIFMVETEEQAQQVIGHVTRTVLAQAPGLDLSGVYISMGDKKTVDRQLLEEVHAEASRYALNRPPAEARFSQMPFLAQAKDSNLPAAPPLDIRDEANDDKATPHSLPSRVKRYQAYQSRTRLAGLASGQSELLAELKKGSKLALNPTELANALKQELTQAFNPSSTVPEQDAQGSSQDLRDLEKRFEDERYPSAPPVPDELQGAQDAPLSKVAVIHIDGNGVGAIMLNLDLAMQRVAPEDFKTATGCERKDSDATRCFVLAVSQRLDQAVTAAFAQAWADVARWASANPADPAAGFQVAPVVPVILGGDDVTVITSGDYALPFAASFLKHFEQNTGADVLLRHLHAVGQESVTGPGPMTAAAGVAIVRRNFPFHVAYDLAERLVKRAKGVGKAQQPTCSTLDYHVLFDTTVLEPAELLASYKGFTTRPFRLQPEPATGSPAEPSPATGSPAEHSPTGASTPEDGPQYATWDSVCRRTARFKGFRDAQDQADQILPFPHTRAARIRKLLSDAEQSGSQSEQAETLRQVDAQWEDAKKEVRANLDTELGGPHTLYDLLELGELLPDSFLSEATKLAPPVQSASRNTRTSTEAQS</sequence>
<dbReference type="AlphaFoldDB" id="A0A7T7S2I5"/>
<dbReference type="KEGG" id="awe:JG540_01815"/>
<organism evidence="2 3">
    <name type="scientific">Actinomyces weissii</name>
    <dbReference type="NCBI Taxonomy" id="675090"/>
    <lineage>
        <taxon>Bacteria</taxon>
        <taxon>Bacillati</taxon>
        <taxon>Actinomycetota</taxon>
        <taxon>Actinomycetes</taxon>
        <taxon>Actinomycetales</taxon>
        <taxon>Actinomycetaceae</taxon>
        <taxon>Actinomyces</taxon>
    </lineage>
</organism>